<dbReference type="Proteomes" id="UP001589836">
    <property type="component" value="Unassembled WGS sequence"/>
</dbReference>
<sequence length="108" mass="12520">MPVYNKLVRDYIPEIIEQSGKSYKTKVLIEEAYVEALKRKLQEEVTEYSDTKTNREAVEELGDILEIIHALAAQHDSSIEEVNEKRLEKARSRGAFDNRILLIDVEDK</sequence>
<evidence type="ECO:0000313" key="1">
    <source>
        <dbReference type="EMBL" id="MFC0524687.1"/>
    </source>
</evidence>
<dbReference type="SUPFAM" id="SSF101386">
    <property type="entry name" value="all-alpha NTP pyrophosphatases"/>
    <property type="match status" value="1"/>
</dbReference>
<dbReference type="RefSeq" id="WP_377348916.1">
    <property type="nucleotide sequence ID" value="NZ_JBHLTP010000011.1"/>
</dbReference>
<gene>
    <name evidence="1" type="ORF">ACFFGV_14005</name>
</gene>
<proteinExistence type="predicted"/>
<dbReference type="EMBL" id="JBHLTP010000011">
    <property type="protein sequence ID" value="MFC0524687.1"/>
    <property type="molecule type" value="Genomic_DNA"/>
</dbReference>
<organism evidence="1 2">
    <name type="scientific">Pontibacillus salicampi</name>
    <dbReference type="NCBI Taxonomy" id="1449801"/>
    <lineage>
        <taxon>Bacteria</taxon>
        <taxon>Bacillati</taxon>
        <taxon>Bacillota</taxon>
        <taxon>Bacilli</taxon>
        <taxon>Bacillales</taxon>
        <taxon>Bacillaceae</taxon>
        <taxon>Pontibacillus</taxon>
    </lineage>
</organism>
<reference evidence="1 2" key="1">
    <citation type="submission" date="2024-09" db="EMBL/GenBank/DDBJ databases">
        <authorList>
            <person name="Sun Q."/>
            <person name="Mori K."/>
        </authorList>
    </citation>
    <scope>NUCLEOTIDE SEQUENCE [LARGE SCALE GENOMIC DNA]</scope>
    <source>
        <strain evidence="1 2">NCAIM B.02529</strain>
    </source>
</reference>
<dbReference type="CDD" id="cd11532">
    <property type="entry name" value="NTP-PPase_COG4997"/>
    <property type="match status" value="1"/>
</dbReference>
<name>A0ABV6LQW4_9BACI</name>
<accession>A0ABV6LQW4</accession>
<comment type="caution">
    <text evidence="1">The sequence shown here is derived from an EMBL/GenBank/DDBJ whole genome shotgun (WGS) entry which is preliminary data.</text>
</comment>
<protein>
    <submittedName>
        <fullName evidence="1">Phosphoribosyl-ATP pyrophosphohydrolase</fullName>
    </submittedName>
</protein>
<dbReference type="InterPro" id="IPR038735">
    <property type="entry name" value="MSMEG_1276-like_NTP-PPase_dom"/>
</dbReference>
<keyword evidence="2" id="KW-1185">Reference proteome</keyword>
<evidence type="ECO:0000313" key="2">
    <source>
        <dbReference type="Proteomes" id="UP001589836"/>
    </source>
</evidence>